<accession>A0A5B7DGD1</accession>
<protein>
    <submittedName>
        <fullName evidence="2">Uncharacterized protein</fullName>
    </submittedName>
</protein>
<gene>
    <name evidence="2" type="ORF">E2C01_013163</name>
</gene>
<reference evidence="2 3" key="1">
    <citation type="submission" date="2019-05" db="EMBL/GenBank/DDBJ databases">
        <title>Another draft genome of Portunus trituberculatus and its Hox gene families provides insights of decapod evolution.</title>
        <authorList>
            <person name="Jeong J.-H."/>
            <person name="Song I."/>
            <person name="Kim S."/>
            <person name="Choi T."/>
            <person name="Kim D."/>
            <person name="Ryu S."/>
            <person name="Kim W."/>
        </authorList>
    </citation>
    <scope>NUCLEOTIDE SEQUENCE [LARGE SCALE GENOMIC DNA]</scope>
    <source>
        <tissue evidence="2">Muscle</tissue>
    </source>
</reference>
<comment type="caution">
    <text evidence="2">The sequence shown here is derived from an EMBL/GenBank/DDBJ whole genome shotgun (WGS) entry which is preliminary data.</text>
</comment>
<organism evidence="2 3">
    <name type="scientific">Portunus trituberculatus</name>
    <name type="common">Swimming crab</name>
    <name type="synonym">Neptunus trituberculatus</name>
    <dbReference type="NCBI Taxonomy" id="210409"/>
    <lineage>
        <taxon>Eukaryota</taxon>
        <taxon>Metazoa</taxon>
        <taxon>Ecdysozoa</taxon>
        <taxon>Arthropoda</taxon>
        <taxon>Crustacea</taxon>
        <taxon>Multicrustacea</taxon>
        <taxon>Malacostraca</taxon>
        <taxon>Eumalacostraca</taxon>
        <taxon>Eucarida</taxon>
        <taxon>Decapoda</taxon>
        <taxon>Pleocyemata</taxon>
        <taxon>Brachyura</taxon>
        <taxon>Eubrachyura</taxon>
        <taxon>Portunoidea</taxon>
        <taxon>Portunidae</taxon>
        <taxon>Portuninae</taxon>
        <taxon>Portunus</taxon>
    </lineage>
</organism>
<evidence type="ECO:0000313" key="3">
    <source>
        <dbReference type="Proteomes" id="UP000324222"/>
    </source>
</evidence>
<feature type="compositionally biased region" description="Polar residues" evidence="1">
    <location>
        <begin position="95"/>
        <end position="116"/>
    </location>
</feature>
<dbReference type="EMBL" id="VSRR010000848">
    <property type="protein sequence ID" value="MPC20227.1"/>
    <property type="molecule type" value="Genomic_DNA"/>
</dbReference>
<evidence type="ECO:0000256" key="1">
    <source>
        <dbReference type="SAM" id="MobiDB-lite"/>
    </source>
</evidence>
<name>A0A5B7DGD1_PORTR</name>
<proteinExistence type="predicted"/>
<keyword evidence="3" id="KW-1185">Reference proteome</keyword>
<feature type="compositionally biased region" description="Pro residues" evidence="1">
    <location>
        <begin position="125"/>
        <end position="134"/>
    </location>
</feature>
<sequence>MAQHHHHTQGTVHLWRRNNVNSSRFLWLTHDMTKGRSSLARAPSPSHIIHGTAARRHDRLSHVTRHLCKQTDERRGFDLQDSDANLDQRIRLDSGSKQSKRWVSQQRRSDSATMVMSETPRHSDSPPPEVCFPL</sequence>
<evidence type="ECO:0000313" key="2">
    <source>
        <dbReference type="EMBL" id="MPC20227.1"/>
    </source>
</evidence>
<feature type="region of interest" description="Disordered" evidence="1">
    <location>
        <begin position="73"/>
        <end position="134"/>
    </location>
</feature>
<dbReference type="AlphaFoldDB" id="A0A5B7DGD1"/>
<dbReference type="Proteomes" id="UP000324222">
    <property type="component" value="Unassembled WGS sequence"/>
</dbReference>